<evidence type="ECO:0000256" key="1">
    <source>
        <dbReference type="SAM" id="MobiDB-lite"/>
    </source>
</evidence>
<evidence type="ECO:0000259" key="2">
    <source>
        <dbReference type="Pfam" id="PF07064"/>
    </source>
</evidence>
<gene>
    <name evidence="3" type="ORF">CB5_LOCUS14669</name>
</gene>
<dbReference type="EMBL" id="LR862149">
    <property type="protein sequence ID" value="CAD1831458.1"/>
    <property type="molecule type" value="Genomic_DNA"/>
</dbReference>
<name>A0A6V7PLD2_ANACO</name>
<dbReference type="Pfam" id="PF07064">
    <property type="entry name" value="RIC1"/>
    <property type="match status" value="1"/>
</dbReference>
<protein>
    <recommendedName>
        <fullName evidence="2">RIC1 C-terminal alpha solenoid region domain-containing protein</fullName>
    </recommendedName>
</protein>
<accession>A0A6V7PLD2</accession>
<evidence type="ECO:0000313" key="3">
    <source>
        <dbReference type="EMBL" id="CAD1831458.1"/>
    </source>
</evidence>
<sequence length="160" mass="18505">MLWHRQPQGRSPATAQGVAATATQSEEESGKGRLGVPAEPRRPILFCTIHSPFPLEVKNKKNNQLNQRYFLIMIWMYKLLVKRDKKEDALRLACLSTEKPHFSHCLEWLLFTVFDAEISRTAGAAKIEVGSKSFNHAVFVIFWLHFEQLFFVRTYVQNLI</sequence>
<feature type="compositionally biased region" description="Low complexity" evidence="1">
    <location>
        <begin position="13"/>
        <end position="24"/>
    </location>
</feature>
<reference evidence="3" key="1">
    <citation type="submission" date="2020-07" db="EMBL/GenBank/DDBJ databases">
        <authorList>
            <person name="Lin J."/>
        </authorList>
    </citation>
    <scope>NUCLEOTIDE SEQUENCE</scope>
</reference>
<feature type="domain" description="RIC1 C-terminal alpha solenoid region" evidence="2">
    <location>
        <begin position="80"/>
        <end position="126"/>
    </location>
</feature>
<feature type="region of interest" description="Disordered" evidence="1">
    <location>
        <begin position="1"/>
        <end position="37"/>
    </location>
</feature>
<organism evidence="3">
    <name type="scientific">Ananas comosus var. bracteatus</name>
    <name type="common">red pineapple</name>
    <dbReference type="NCBI Taxonomy" id="296719"/>
    <lineage>
        <taxon>Eukaryota</taxon>
        <taxon>Viridiplantae</taxon>
        <taxon>Streptophyta</taxon>
        <taxon>Embryophyta</taxon>
        <taxon>Tracheophyta</taxon>
        <taxon>Spermatophyta</taxon>
        <taxon>Magnoliopsida</taxon>
        <taxon>Liliopsida</taxon>
        <taxon>Poales</taxon>
        <taxon>Bromeliaceae</taxon>
        <taxon>Bromelioideae</taxon>
        <taxon>Ananas</taxon>
    </lineage>
</organism>
<dbReference type="InterPro" id="IPR009771">
    <property type="entry name" value="RIC1_C"/>
</dbReference>
<proteinExistence type="predicted"/>
<dbReference type="AlphaFoldDB" id="A0A6V7PLD2"/>